<feature type="compositionally biased region" description="Low complexity" evidence="2">
    <location>
        <begin position="285"/>
        <end position="299"/>
    </location>
</feature>
<feature type="coiled-coil region" evidence="1">
    <location>
        <begin position="164"/>
        <end position="212"/>
    </location>
</feature>
<feature type="coiled-coil region" evidence="1">
    <location>
        <begin position="41"/>
        <end position="131"/>
    </location>
</feature>
<dbReference type="GeneID" id="20241424"/>
<keyword evidence="4" id="KW-1185">Reference proteome</keyword>
<dbReference type="AlphaFoldDB" id="V4B173"/>
<evidence type="ECO:0000256" key="2">
    <source>
        <dbReference type="SAM" id="MobiDB-lite"/>
    </source>
</evidence>
<dbReference type="EMBL" id="KB204089">
    <property type="protein sequence ID" value="ESO81954.1"/>
    <property type="molecule type" value="Genomic_DNA"/>
</dbReference>
<proteinExistence type="predicted"/>
<dbReference type="OrthoDB" id="7451790at2759"/>
<evidence type="ECO:0008006" key="5">
    <source>
        <dbReference type="Google" id="ProtNLM"/>
    </source>
</evidence>
<feature type="region of interest" description="Disordered" evidence="2">
    <location>
        <begin position="563"/>
        <end position="608"/>
    </location>
</feature>
<evidence type="ECO:0000256" key="1">
    <source>
        <dbReference type="SAM" id="Coils"/>
    </source>
</evidence>
<evidence type="ECO:0000313" key="4">
    <source>
        <dbReference type="Proteomes" id="UP000030746"/>
    </source>
</evidence>
<dbReference type="CTD" id="20241424"/>
<reference evidence="3 4" key="1">
    <citation type="journal article" date="2013" name="Nature">
        <title>Insights into bilaterian evolution from three spiralian genomes.</title>
        <authorList>
            <person name="Simakov O."/>
            <person name="Marletaz F."/>
            <person name="Cho S.J."/>
            <person name="Edsinger-Gonzales E."/>
            <person name="Havlak P."/>
            <person name="Hellsten U."/>
            <person name="Kuo D.H."/>
            <person name="Larsson T."/>
            <person name="Lv J."/>
            <person name="Arendt D."/>
            <person name="Savage R."/>
            <person name="Osoegawa K."/>
            <person name="de Jong P."/>
            <person name="Grimwood J."/>
            <person name="Chapman J.A."/>
            <person name="Shapiro H."/>
            <person name="Aerts A."/>
            <person name="Otillar R.P."/>
            <person name="Terry A.Y."/>
            <person name="Boore J.L."/>
            <person name="Grigoriev I.V."/>
            <person name="Lindberg D.R."/>
            <person name="Seaver E.C."/>
            <person name="Weisblat D.A."/>
            <person name="Putnam N.H."/>
            <person name="Rokhsar D.S."/>
        </authorList>
    </citation>
    <scope>NUCLEOTIDE SEQUENCE [LARGE SCALE GENOMIC DNA]</scope>
</reference>
<gene>
    <name evidence="3" type="ORF">LOTGIDRAFT_170492</name>
</gene>
<name>V4B173_LOTGI</name>
<accession>V4B173</accession>
<dbReference type="PANTHER" id="PTHR35558">
    <property type="entry name" value="SGNH_HYDRO DOMAIN-CONTAINING PROTEIN"/>
    <property type="match status" value="1"/>
</dbReference>
<evidence type="ECO:0000313" key="3">
    <source>
        <dbReference type="EMBL" id="ESO81954.1"/>
    </source>
</evidence>
<dbReference type="STRING" id="225164.V4B173"/>
<dbReference type="RefSeq" id="XP_009067397.1">
    <property type="nucleotide sequence ID" value="XM_009069149.1"/>
</dbReference>
<feature type="compositionally biased region" description="Polar residues" evidence="2">
    <location>
        <begin position="568"/>
        <end position="608"/>
    </location>
</feature>
<sequence>MTPEFLDFLTFLVFYLKTKITPQKGKLIPFQKNRTCICVTVEHLMKELETERERRIKSEQATKKLADYIKDLQEKVKEDQTIKDTAIDATSHLKLVLMNEKEIKERLKDQNDKLKEEVSKLSEELQKSKQTEALQRETLKKFDEAITQQEREKLQQDAHINKKYQEVQMKCAALNRELDMLRQAGDKQKSKIQALQELLANREQEHRDELKKRYTLDSPQLQSVIDKEVKQKEREYTNENKIQQEKFHLDNHNVDHVELKFLGFIHVIDGKIDWCGAREASMFPDSAASKESSDSPSETKTVKETATVPDESVFSVNATALFKTQDYNCTSQSIGSASISMSLSRHVSEKLKQDIWINKYVDLSALLPGAVPTQLSLNISEADTDPVLKLTSTAKPRVLNLELWQQAFAIFMDIVLQKSPQLASSLLVYNNLISELAWLYGAKAFTYYDSQFRLSRQTSNYPWDQIHPEFWLRATTLYGSHIQKTPSINRNKGNGNQVANVCWGFNTQSGCKRQLCRFAHTCSKCGYKHPIYKCYAKVRKVDTESLSQDTGVQSLNPSASIFPVPYSPDTTVPASNASSSQPTQQASRYSFRKTGSATTKSANTPVSK</sequence>
<dbReference type="KEGG" id="lgi:LOTGIDRAFT_170492"/>
<dbReference type="Proteomes" id="UP000030746">
    <property type="component" value="Unassembled WGS sequence"/>
</dbReference>
<dbReference type="HOGENOM" id="CLU_449254_0_0_1"/>
<organism evidence="3 4">
    <name type="scientific">Lottia gigantea</name>
    <name type="common">Giant owl limpet</name>
    <dbReference type="NCBI Taxonomy" id="225164"/>
    <lineage>
        <taxon>Eukaryota</taxon>
        <taxon>Metazoa</taxon>
        <taxon>Spiralia</taxon>
        <taxon>Lophotrochozoa</taxon>
        <taxon>Mollusca</taxon>
        <taxon>Gastropoda</taxon>
        <taxon>Patellogastropoda</taxon>
        <taxon>Lottioidea</taxon>
        <taxon>Lottiidae</taxon>
        <taxon>Lottia</taxon>
    </lineage>
</organism>
<keyword evidence="1" id="KW-0175">Coiled coil</keyword>
<protein>
    <recommendedName>
        <fullName evidence="5">C3H1-type domain-containing protein</fullName>
    </recommendedName>
</protein>
<feature type="region of interest" description="Disordered" evidence="2">
    <location>
        <begin position="285"/>
        <end position="305"/>
    </location>
</feature>
<dbReference type="PANTHER" id="PTHR35558:SF1">
    <property type="entry name" value="ENDONUCLEASE_EXONUCLEASE_PHOSPHATASE DOMAIN-CONTAINING PROTEIN"/>
    <property type="match status" value="1"/>
</dbReference>